<sequence>MKYFFWILLLPLLIFGRDNPFEEDLRENGSNRQFSNIYLQEEQVFLPSQARELESIIFQYKTLDGSLEIKKVGISNAVDWHLPIIIKQEGQALKKNLVNAVEYIPFRFIKYRITYDAIYIYTNQERLRYFHLPRPFKIVIDFDSRFSFKTLSKQIKRLKVVSITTGAHKGFFRVTILLDAPYKYTMEKIQSGYKINLK</sequence>
<organism evidence="2">
    <name type="scientific">hydrothermal vent metagenome</name>
    <dbReference type="NCBI Taxonomy" id="652676"/>
    <lineage>
        <taxon>unclassified sequences</taxon>
        <taxon>metagenomes</taxon>
        <taxon>ecological metagenomes</taxon>
    </lineage>
</organism>
<evidence type="ECO:0000313" key="2">
    <source>
        <dbReference type="EMBL" id="VAY88408.1"/>
    </source>
</evidence>
<name>A0A3B1E756_9ZZZZ</name>
<dbReference type="InterPro" id="IPR021731">
    <property type="entry name" value="AMIN_dom"/>
</dbReference>
<accession>A0A3B1E756</accession>
<evidence type="ECO:0000259" key="1">
    <source>
        <dbReference type="Pfam" id="PF11741"/>
    </source>
</evidence>
<proteinExistence type="predicted"/>
<dbReference type="Pfam" id="PF11741">
    <property type="entry name" value="AMIN"/>
    <property type="match status" value="1"/>
</dbReference>
<dbReference type="EMBL" id="UOYO01000052">
    <property type="protein sequence ID" value="VAY88408.1"/>
    <property type="molecule type" value="Genomic_DNA"/>
</dbReference>
<reference evidence="2" key="1">
    <citation type="submission" date="2018-10" db="EMBL/GenBank/DDBJ databases">
        <authorList>
            <person name="Aoki K."/>
        </authorList>
    </citation>
    <scope>NUCLEOTIDE SEQUENCE</scope>
</reference>
<dbReference type="AlphaFoldDB" id="A0A3B1E756"/>
<protein>
    <submittedName>
        <fullName evidence="2">Periplasmic protein</fullName>
    </submittedName>
</protein>
<feature type="domain" description="AMIN" evidence="1">
    <location>
        <begin position="120"/>
        <end position="195"/>
    </location>
</feature>
<gene>
    <name evidence="2" type="ORF">MNB_ARC-1_1005</name>
</gene>